<dbReference type="GO" id="GO:0016491">
    <property type="term" value="F:oxidoreductase activity"/>
    <property type="evidence" value="ECO:0007669"/>
    <property type="project" value="InterPro"/>
</dbReference>
<dbReference type="Gene3D" id="3.40.50.360">
    <property type="match status" value="1"/>
</dbReference>
<organism evidence="2 3">
    <name type="scientific">Georgenia satyanarayanai</name>
    <dbReference type="NCBI Taxonomy" id="860221"/>
    <lineage>
        <taxon>Bacteria</taxon>
        <taxon>Bacillati</taxon>
        <taxon>Actinomycetota</taxon>
        <taxon>Actinomycetes</taxon>
        <taxon>Micrococcales</taxon>
        <taxon>Bogoriellaceae</taxon>
        <taxon>Georgenia</taxon>
    </lineage>
</organism>
<dbReference type="InterPro" id="IPR029039">
    <property type="entry name" value="Flavoprotein-like_sf"/>
</dbReference>
<dbReference type="PANTHER" id="PTHR30543:SF21">
    <property type="entry name" value="NAD(P)H-DEPENDENT FMN REDUCTASE LOT6"/>
    <property type="match status" value="1"/>
</dbReference>
<protein>
    <submittedName>
        <fullName evidence="2">NAD(P)H-dependent FMN reductase</fullName>
    </submittedName>
</protein>
<evidence type="ECO:0000313" key="3">
    <source>
        <dbReference type="Proteomes" id="UP000250222"/>
    </source>
</evidence>
<dbReference type="AlphaFoldDB" id="A0A2Y9ASL6"/>
<dbReference type="InterPro" id="IPR005025">
    <property type="entry name" value="FMN_Rdtase-like_dom"/>
</dbReference>
<dbReference type="PANTHER" id="PTHR30543">
    <property type="entry name" value="CHROMATE REDUCTASE"/>
    <property type="match status" value="1"/>
</dbReference>
<dbReference type="GO" id="GO:0010181">
    <property type="term" value="F:FMN binding"/>
    <property type="evidence" value="ECO:0007669"/>
    <property type="project" value="TreeGrafter"/>
</dbReference>
<proteinExistence type="predicted"/>
<accession>A0A2Y9ASL6</accession>
<evidence type="ECO:0000259" key="1">
    <source>
        <dbReference type="Pfam" id="PF03358"/>
    </source>
</evidence>
<keyword evidence="3" id="KW-1185">Reference proteome</keyword>
<gene>
    <name evidence="2" type="ORF">SAMN05216184_11348</name>
</gene>
<dbReference type="Pfam" id="PF03358">
    <property type="entry name" value="FMN_red"/>
    <property type="match status" value="1"/>
</dbReference>
<reference evidence="2 3" key="1">
    <citation type="submission" date="2016-10" db="EMBL/GenBank/DDBJ databases">
        <authorList>
            <person name="Cai Z."/>
        </authorList>
    </citation>
    <scope>NUCLEOTIDE SEQUENCE [LARGE SCALE GENOMIC DNA]</scope>
    <source>
        <strain evidence="2 3">CGMCC 1.10826</strain>
    </source>
</reference>
<feature type="domain" description="NADPH-dependent FMN reductase-like" evidence="1">
    <location>
        <begin position="5"/>
        <end position="148"/>
    </location>
</feature>
<dbReference type="EMBL" id="UETB01000013">
    <property type="protein sequence ID" value="SSA45447.1"/>
    <property type="molecule type" value="Genomic_DNA"/>
</dbReference>
<dbReference type="Proteomes" id="UP000250222">
    <property type="component" value="Unassembled WGS sequence"/>
</dbReference>
<evidence type="ECO:0000313" key="2">
    <source>
        <dbReference type="EMBL" id="SSA45447.1"/>
    </source>
</evidence>
<dbReference type="SUPFAM" id="SSF52218">
    <property type="entry name" value="Flavoproteins"/>
    <property type="match status" value="1"/>
</dbReference>
<name>A0A2Y9ASL6_9MICO</name>
<dbReference type="GO" id="GO:0005829">
    <property type="term" value="C:cytosol"/>
    <property type="evidence" value="ECO:0007669"/>
    <property type="project" value="TreeGrafter"/>
</dbReference>
<sequence length="181" mass="19162">MSTQKIGVIVSSTRPTRVGDKVAQWVASIAPEGTEVEVVDLAEVDLPFLVEPELPATGNYTLASTVAWSERIRSYDGLVITVPEYNAGYPAVLKNAIDSLHAEWNGLPIGVVGYGWGAAAGAARQLGEVLDRVKAVHLPGPGLSFGQDLTPEGEILEAAPAEDVQGLYNQVLTAVREKVTV</sequence>
<dbReference type="OrthoDB" id="9812295at2"/>
<dbReference type="RefSeq" id="WP_110853338.1">
    <property type="nucleotide sequence ID" value="NZ_QKLZ01000013.1"/>
</dbReference>
<dbReference type="InterPro" id="IPR050712">
    <property type="entry name" value="NAD(P)H-dep_reductase"/>
</dbReference>